<name>A0AA86S333_9FABA</name>
<evidence type="ECO:0000313" key="1">
    <source>
        <dbReference type="EMBL" id="CAJ1931541.1"/>
    </source>
</evidence>
<dbReference type="Gramene" id="rna-AYBTSS11_LOCUS5312">
    <property type="protein sequence ID" value="CAJ1931541.1"/>
    <property type="gene ID" value="gene-AYBTSS11_LOCUS5312"/>
</dbReference>
<evidence type="ECO:0000313" key="2">
    <source>
        <dbReference type="Proteomes" id="UP001189624"/>
    </source>
</evidence>
<protein>
    <submittedName>
        <fullName evidence="1">Uncharacterized protein</fullName>
    </submittedName>
</protein>
<proteinExistence type="predicted"/>
<dbReference type="AlphaFoldDB" id="A0AA86S333"/>
<dbReference type="Proteomes" id="UP001189624">
    <property type="component" value="Chromosome 2"/>
</dbReference>
<accession>A0AA86S333</accession>
<keyword evidence="2" id="KW-1185">Reference proteome</keyword>
<reference evidence="1" key="1">
    <citation type="submission" date="2023-10" db="EMBL/GenBank/DDBJ databases">
        <authorList>
            <person name="Domelevo Entfellner J.-B."/>
        </authorList>
    </citation>
    <scope>NUCLEOTIDE SEQUENCE</scope>
</reference>
<gene>
    <name evidence="1" type="ORF">AYBTSS11_LOCUS5312</name>
</gene>
<sequence length="81" mass="8948">MEEVIQMLLQKGHGPPIPSPSFYKTTMWEFGPTPPLSTALKNDKAARAYQAPKQSSLAMVALAHTCFTQSSNEQHQLFGTK</sequence>
<organism evidence="1 2">
    <name type="scientific">Sphenostylis stenocarpa</name>
    <dbReference type="NCBI Taxonomy" id="92480"/>
    <lineage>
        <taxon>Eukaryota</taxon>
        <taxon>Viridiplantae</taxon>
        <taxon>Streptophyta</taxon>
        <taxon>Embryophyta</taxon>
        <taxon>Tracheophyta</taxon>
        <taxon>Spermatophyta</taxon>
        <taxon>Magnoliopsida</taxon>
        <taxon>eudicotyledons</taxon>
        <taxon>Gunneridae</taxon>
        <taxon>Pentapetalae</taxon>
        <taxon>rosids</taxon>
        <taxon>fabids</taxon>
        <taxon>Fabales</taxon>
        <taxon>Fabaceae</taxon>
        <taxon>Papilionoideae</taxon>
        <taxon>50 kb inversion clade</taxon>
        <taxon>NPAAA clade</taxon>
        <taxon>indigoferoid/millettioid clade</taxon>
        <taxon>Phaseoleae</taxon>
        <taxon>Sphenostylis</taxon>
    </lineage>
</organism>
<dbReference type="EMBL" id="OY731399">
    <property type="protein sequence ID" value="CAJ1931541.1"/>
    <property type="molecule type" value="Genomic_DNA"/>
</dbReference>